<protein>
    <submittedName>
        <fullName evidence="3">Uncharacterized protein</fullName>
    </submittedName>
</protein>
<organism evidence="3 4">
    <name type="scientific">Plakobranchus ocellatus</name>
    <dbReference type="NCBI Taxonomy" id="259542"/>
    <lineage>
        <taxon>Eukaryota</taxon>
        <taxon>Metazoa</taxon>
        <taxon>Spiralia</taxon>
        <taxon>Lophotrochozoa</taxon>
        <taxon>Mollusca</taxon>
        <taxon>Gastropoda</taxon>
        <taxon>Heterobranchia</taxon>
        <taxon>Euthyneura</taxon>
        <taxon>Panpulmonata</taxon>
        <taxon>Sacoglossa</taxon>
        <taxon>Placobranchoidea</taxon>
        <taxon>Plakobranchidae</taxon>
        <taxon>Plakobranchus</taxon>
    </lineage>
</organism>
<name>A0AAV4DNS2_9GAST</name>
<evidence type="ECO:0000256" key="2">
    <source>
        <dbReference type="SAM" id="MobiDB-lite"/>
    </source>
</evidence>
<evidence type="ECO:0000256" key="1">
    <source>
        <dbReference type="SAM" id="Coils"/>
    </source>
</evidence>
<sequence>MSELDLYAKYLDLGVRLGRSGEDLATWVEDKVRQDMERRQTDRKGKEERGDGVTKAEEMELQKLREEMELQKHREEWSYKNIEKKWRYKGRKK</sequence>
<feature type="region of interest" description="Disordered" evidence="2">
    <location>
        <begin position="35"/>
        <end position="54"/>
    </location>
</feature>
<dbReference type="AlphaFoldDB" id="A0AAV4DNS2"/>
<dbReference type="EMBL" id="BLXT01008122">
    <property type="protein sequence ID" value="GFO45958.1"/>
    <property type="molecule type" value="Genomic_DNA"/>
</dbReference>
<evidence type="ECO:0000313" key="4">
    <source>
        <dbReference type="Proteomes" id="UP000735302"/>
    </source>
</evidence>
<proteinExistence type="predicted"/>
<accession>A0AAV4DNS2</accession>
<feature type="coiled-coil region" evidence="1">
    <location>
        <begin position="54"/>
        <end position="85"/>
    </location>
</feature>
<dbReference type="Proteomes" id="UP000735302">
    <property type="component" value="Unassembled WGS sequence"/>
</dbReference>
<evidence type="ECO:0000313" key="3">
    <source>
        <dbReference type="EMBL" id="GFO45958.1"/>
    </source>
</evidence>
<keyword evidence="1" id="KW-0175">Coiled coil</keyword>
<comment type="caution">
    <text evidence="3">The sequence shown here is derived from an EMBL/GenBank/DDBJ whole genome shotgun (WGS) entry which is preliminary data.</text>
</comment>
<gene>
    <name evidence="3" type="ORF">PoB_007246300</name>
</gene>
<keyword evidence="4" id="KW-1185">Reference proteome</keyword>
<reference evidence="3 4" key="1">
    <citation type="journal article" date="2021" name="Elife">
        <title>Chloroplast acquisition without the gene transfer in kleptoplastic sea slugs, Plakobranchus ocellatus.</title>
        <authorList>
            <person name="Maeda T."/>
            <person name="Takahashi S."/>
            <person name="Yoshida T."/>
            <person name="Shimamura S."/>
            <person name="Takaki Y."/>
            <person name="Nagai Y."/>
            <person name="Toyoda A."/>
            <person name="Suzuki Y."/>
            <person name="Arimoto A."/>
            <person name="Ishii H."/>
            <person name="Satoh N."/>
            <person name="Nishiyama T."/>
            <person name="Hasebe M."/>
            <person name="Maruyama T."/>
            <person name="Minagawa J."/>
            <person name="Obokata J."/>
            <person name="Shigenobu S."/>
        </authorList>
    </citation>
    <scope>NUCLEOTIDE SEQUENCE [LARGE SCALE GENOMIC DNA]</scope>
</reference>